<dbReference type="SUPFAM" id="SSF53323">
    <property type="entry name" value="Pyruvate-ferredoxin oxidoreductase, PFOR, domain III"/>
    <property type="match status" value="1"/>
</dbReference>
<protein>
    <submittedName>
        <fullName evidence="2">Pyruvate/ketoisovalerate oxidoreductase, gamma subunit</fullName>
    </submittedName>
</protein>
<organism evidence="2">
    <name type="scientific">mine drainage metagenome</name>
    <dbReference type="NCBI Taxonomy" id="410659"/>
    <lineage>
        <taxon>unclassified sequences</taxon>
        <taxon>metagenomes</taxon>
        <taxon>ecological metagenomes</taxon>
    </lineage>
</organism>
<dbReference type="PANTHER" id="PTHR43366:SF1">
    <property type="entry name" value="PYRUVATE SYNTHASE SUBUNIT PORC"/>
    <property type="match status" value="1"/>
</dbReference>
<keyword evidence="2" id="KW-0670">Pyruvate</keyword>
<dbReference type="AlphaFoldDB" id="T0XYF1"/>
<dbReference type="InterPro" id="IPR002869">
    <property type="entry name" value="Pyrv_flavodox_OxRed_cen"/>
</dbReference>
<dbReference type="Gene3D" id="3.40.920.10">
    <property type="entry name" value="Pyruvate-ferredoxin oxidoreductase, PFOR, domain III"/>
    <property type="match status" value="1"/>
</dbReference>
<dbReference type="InterPro" id="IPR051626">
    <property type="entry name" value="Oxidoreductase_gamma_subunit"/>
</dbReference>
<evidence type="ECO:0000313" key="2">
    <source>
        <dbReference type="EMBL" id="EQD27801.1"/>
    </source>
</evidence>
<dbReference type="PANTHER" id="PTHR43366">
    <property type="entry name" value="PYRUVATE SYNTHASE SUBUNIT PORC"/>
    <property type="match status" value="1"/>
</dbReference>
<dbReference type="GO" id="GO:0016491">
    <property type="term" value="F:oxidoreductase activity"/>
    <property type="evidence" value="ECO:0007669"/>
    <property type="project" value="UniProtKB-KW"/>
</dbReference>
<proteinExistence type="predicted"/>
<sequence>MTIPSNPTPAVRPPVSTMIEIRFHGRGGQGAVVASELLAQAAFLDGKEPQSFPFFGVSGAERR</sequence>
<reference evidence="2" key="2">
    <citation type="journal article" date="2014" name="ISME J.">
        <title>Microbial stratification in low pH oxic and suboxic macroscopic growths along an acid mine drainage.</title>
        <authorList>
            <person name="Mendez-Garcia C."/>
            <person name="Mesa V."/>
            <person name="Sprenger R.R."/>
            <person name="Richter M."/>
            <person name="Diez M.S."/>
            <person name="Solano J."/>
            <person name="Bargiela R."/>
            <person name="Golyshina O.V."/>
            <person name="Manteca A."/>
            <person name="Ramos J.L."/>
            <person name="Gallego J.R."/>
            <person name="Llorente I."/>
            <person name="Martins Dos Santos V.A."/>
            <person name="Jensen O.N."/>
            <person name="Pelaez A.I."/>
            <person name="Sanchez J."/>
            <person name="Ferrer M."/>
        </authorList>
    </citation>
    <scope>NUCLEOTIDE SEQUENCE</scope>
</reference>
<dbReference type="EMBL" id="AUZZ01010989">
    <property type="protein sequence ID" value="EQD27801.1"/>
    <property type="molecule type" value="Genomic_DNA"/>
</dbReference>
<evidence type="ECO:0000256" key="1">
    <source>
        <dbReference type="ARBA" id="ARBA00023002"/>
    </source>
</evidence>
<keyword evidence="1" id="KW-0560">Oxidoreductase</keyword>
<comment type="caution">
    <text evidence="2">The sequence shown here is derived from an EMBL/GenBank/DDBJ whole genome shotgun (WGS) entry which is preliminary data.</text>
</comment>
<name>T0XYF1_9ZZZZ</name>
<accession>T0XYF1</accession>
<gene>
    <name evidence="2" type="ORF">B2A_15104</name>
</gene>
<reference evidence="2" key="1">
    <citation type="submission" date="2013-08" db="EMBL/GenBank/DDBJ databases">
        <authorList>
            <person name="Mendez C."/>
            <person name="Richter M."/>
            <person name="Ferrer M."/>
            <person name="Sanchez J."/>
        </authorList>
    </citation>
    <scope>NUCLEOTIDE SEQUENCE</scope>
</reference>